<gene>
    <name evidence="8" type="ORF">PENTCL1PPCAC_14953</name>
</gene>
<dbReference type="Proteomes" id="UP001432027">
    <property type="component" value="Unassembled WGS sequence"/>
</dbReference>
<dbReference type="PRINTS" id="PR00385">
    <property type="entry name" value="P450"/>
</dbReference>
<dbReference type="GO" id="GO:0020037">
    <property type="term" value="F:heme binding"/>
    <property type="evidence" value="ECO:0007669"/>
    <property type="project" value="InterPro"/>
</dbReference>
<evidence type="ECO:0000256" key="7">
    <source>
        <dbReference type="RuleBase" id="RU000461"/>
    </source>
</evidence>
<evidence type="ECO:0000313" key="9">
    <source>
        <dbReference type="Proteomes" id="UP001432027"/>
    </source>
</evidence>
<dbReference type="AlphaFoldDB" id="A0AAV5TC74"/>
<dbReference type="InterPro" id="IPR017972">
    <property type="entry name" value="Cyt_P450_CS"/>
</dbReference>
<dbReference type="InterPro" id="IPR050196">
    <property type="entry name" value="Cytochrome_P450_Monoox"/>
</dbReference>
<evidence type="ECO:0000256" key="6">
    <source>
        <dbReference type="PIRSR" id="PIRSR602401-1"/>
    </source>
</evidence>
<accession>A0AAV5TC74</accession>
<comment type="similarity">
    <text evidence="2 7">Belongs to the cytochrome P450 family.</text>
</comment>
<dbReference type="GO" id="GO:0016705">
    <property type="term" value="F:oxidoreductase activity, acting on paired donors, with incorporation or reduction of molecular oxygen"/>
    <property type="evidence" value="ECO:0007669"/>
    <property type="project" value="InterPro"/>
</dbReference>
<evidence type="ECO:0000256" key="3">
    <source>
        <dbReference type="ARBA" id="ARBA00022617"/>
    </source>
</evidence>
<comment type="cofactor">
    <cofactor evidence="1 6">
        <name>heme</name>
        <dbReference type="ChEBI" id="CHEBI:30413"/>
    </cofactor>
</comment>
<evidence type="ECO:0000256" key="4">
    <source>
        <dbReference type="ARBA" id="ARBA00023004"/>
    </source>
</evidence>
<dbReference type="PANTHER" id="PTHR24291:SF130">
    <property type="entry name" value="CYTOCHROME P450 FAMILY"/>
    <property type="match status" value="1"/>
</dbReference>
<evidence type="ECO:0000256" key="2">
    <source>
        <dbReference type="ARBA" id="ARBA00010617"/>
    </source>
</evidence>
<dbReference type="Pfam" id="PF00067">
    <property type="entry name" value="p450"/>
    <property type="match status" value="1"/>
</dbReference>
<name>A0AAV5TC74_9BILA</name>
<dbReference type="InterPro" id="IPR036396">
    <property type="entry name" value="Cyt_P450_sf"/>
</dbReference>
<keyword evidence="5 7" id="KW-0503">Monooxygenase</keyword>
<dbReference type="Gene3D" id="1.10.630.10">
    <property type="entry name" value="Cytochrome P450"/>
    <property type="match status" value="1"/>
</dbReference>
<keyword evidence="6 7" id="KW-0479">Metal-binding</keyword>
<dbReference type="PRINTS" id="PR00463">
    <property type="entry name" value="EP450I"/>
</dbReference>
<dbReference type="GO" id="GO:0004497">
    <property type="term" value="F:monooxygenase activity"/>
    <property type="evidence" value="ECO:0007669"/>
    <property type="project" value="UniProtKB-KW"/>
</dbReference>
<evidence type="ECO:0000313" key="8">
    <source>
        <dbReference type="EMBL" id="GMS92778.1"/>
    </source>
</evidence>
<keyword evidence="7" id="KW-0560">Oxidoreductase</keyword>
<keyword evidence="4 6" id="KW-0408">Iron</keyword>
<keyword evidence="9" id="KW-1185">Reference proteome</keyword>
<comment type="caution">
    <text evidence="8">The sequence shown here is derived from an EMBL/GenBank/DDBJ whole genome shotgun (WGS) entry which is preliminary data.</text>
</comment>
<dbReference type="InterPro" id="IPR002401">
    <property type="entry name" value="Cyt_P450_E_grp-I"/>
</dbReference>
<evidence type="ECO:0008006" key="10">
    <source>
        <dbReference type="Google" id="ProtNLM"/>
    </source>
</evidence>
<keyword evidence="3 6" id="KW-0349">Heme</keyword>
<reference evidence="8" key="1">
    <citation type="submission" date="2023-10" db="EMBL/GenBank/DDBJ databases">
        <title>Genome assembly of Pristionchus species.</title>
        <authorList>
            <person name="Yoshida K."/>
            <person name="Sommer R.J."/>
        </authorList>
    </citation>
    <scope>NUCLEOTIDE SEQUENCE</scope>
    <source>
        <strain evidence="8">RS0144</strain>
    </source>
</reference>
<dbReference type="PANTHER" id="PTHR24291">
    <property type="entry name" value="CYTOCHROME P450 FAMILY 4"/>
    <property type="match status" value="1"/>
</dbReference>
<proteinExistence type="inferred from homology"/>
<dbReference type="EMBL" id="BTSX01000004">
    <property type="protein sequence ID" value="GMS92778.1"/>
    <property type="molecule type" value="Genomic_DNA"/>
</dbReference>
<feature type="binding site" description="axial binding residue" evidence="6">
    <location>
        <position position="165"/>
    </location>
    <ligand>
        <name>heme</name>
        <dbReference type="ChEBI" id="CHEBI:30413"/>
    </ligand>
    <ligandPart>
        <name>Fe</name>
        <dbReference type="ChEBI" id="CHEBI:18248"/>
    </ligandPart>
</feature>
<dbReference type="GO" id="GO:0005506">
    <property type="term" value="F:iron ion binding"/>
    <property type="evidence" value="ECO:0007669"/>
    <property type="project" value="InterPro"/>
</dbReference>
<evidence type="ECO:0000256" key="1">
    <source>
        <dbReference type="ARBA" id="ARBA00001971"/>
    </source>
</evidence>
<dbReference type="SUPFAM" id="SSF48264">
    <property type="entry name" value="Cytochrome P450"/>
    <property type="match status" value="1"/>
</dbReference>
<organism evidence="8 9">
    <name type="scientific">Pristionchus entomophagus</name>
    <dbReference type="NCBI Taxonomy" id="358040"/>
    <lineage>
        <taxon>Eukaryota</taxon>
        <taxon>Metazoa</taxon>
        <taxon>Ecdysozoa</taxon>
        <taxon>Nematoda</taxon>
        <taxon>Chromadorea</taxon>
        <taxon>Rhabditida</taxon>
        <taxon>Rhabditina</taxon>
        <taxon>Diplogasteromorpha</taxon>
        <taxon>Diplogasteroidea</taxon>
        <taxon>Neodiplogasteridae</taxon>
        <taxon>Pristionchus</taxon>
    </lineage>
</organism>
<feature type="non-terminal residue" evidence="8">
    <location>
        <position position="218"/>
    </location>
</feature>
<evidence type="ECO:0000256" key="5">
    <source>
        <dbReference type="ARBA" id="ARBA00023033"/>
    </source>
</evidence>
<dbReference type="PROSITE" id="PS00086">
    <property type="entry name" value="CYTOCHROME_P450"/>
    <property type="match status" value="1"/>
</dbReference>
<protein>
    <recommendedName>
        <fullName evidence="10">Cytochrome P450</fullName>
    </recommendedName>
</protein>
<dbReference type="InterPro" id="IPR001128">
    <property type="entry name" value="Cyt_P450"/>
</dbReference>
<sequence>MLLEQREKHGLTDEDIREEVDTFMFEGHDTTASGMGWAVWCMACNPAIQERAHQEIMEVLGDDPDRDLTRDDVGKLVYLERCIKESMRLFPPVPFVSRQLRHDFQCGDFLLPQGANVSIASIVVHRNESTYPDACQFDPDRFLLERAATRHAYDFIPFSAGPRNCIGQKFAQYEEKIILSWLMRMFRFESHEPLTSQVFAAEAILRPVNGIKVMVYRR</sequence>